<name>A0A8J3WY90_9ACTN</name>
<keyword evidence="4" id="KW-1185">Reference proteome</keyword>
<evidence type="ECO:0000313" key="4">
    <source>
        <dbReference type="Proteomes" id="UP000634476"/>
    </source>
</evidence>
<evidence type="ECO:0000259" key="2">
    <source>
        <dbReference type="Pfam" id="PF16927"/>
    </source>
</evidence>
<organism evidence="3 4">
    <name type="scientific">Planobispora takensis</name>
    <dbReference type="NCBI Taxonomy" id="1367882"/>
    <lineage>
        <taxon>Bacteria</taxon>
        <taxon>Bacillati</taxon>
        <taxon>Actinomycetota</taxon>
        <taxon>Actinomycetes</taxon>
        <taxon>Streptosporangiales</taxon>
        <taxon>Streptosporangiaceae</taxon>
        <taxon>Planobispora</taxon>
    </lineage>
</organism>
<proteinExistence type="predicted"/>
<feature type="transmembrane region" description="Helical" evidence="1">
    <location>
        <begin position="87"/>
        <end position="109"/>
    </location>
</feature>
<feature type="transmembrane region" description="Helical" evidence="1">
    <location>
        <begin position="58"/>
        <end position="81"/>
    </location>
</feature>
<protein>
    <recommendedName>
        <fullName evidence="2">Histidine kinase N-terminal 7TM region domain-containing protein</fullName>
    </recommendedName>
</protein>
<feature type="transmembrane region" description="Helical" evidence="1">
    <location>
        <begin position="26"/>
        <end position="46"/>
    </location>
</feature>
<sequence>MHRHLVVTSAEAGGPQGFLVRFGPLFWAHTAYGYALVAFGTVRMARAWLTGPRAQRRLYAFVLLSEMPGTVSGVIVLMGAIGMSVPAPLLALAPLGFCLTSVLTFWALVRLSLHELVPVNRSQLFDLTSSPS</sequence>
<gene>
    <name evidence="3" type="ORF">Pta02_76860</name>
</gene>
<evidence type="ECO:0000256" key="1">
    <source>
        <dbReference type="SAM" id="Phobius"/>
    </source>
</evidence>
<accession>A0A8J3WY90</accession>
<keyword evidence="1" id="KW-0812">Transmembrane</keyword>
<feature type="domain" description="Histidine kinase N-terminal 7TM region" evidence="2">
    <location>
        <begin position="4"/>
        <end position="118"/>
    </location>
</feature>
<reference evidence="3" key="1">
    <citation type="submission" date="2021-01" db="EMBL/GenBank/DDBJ databases">
        <title>Whole genome shotgun sequence of Planobispora takensis NBRC 109077.</title>
        <authorList>
            <person name="Komaki H."/>
            <person name="Tamura T."/>
        </authorList>
    </citation>
    <scope>NUCLEOTIDE SEQUENCE</scope>
    <source>
        <strain evidence="3">NBRC 109077</strain>
    </source>
</reference>
<dbReference type="InterPro" id="IPR031621">
    <property type="entry name" value="HisKA_7TM"/>
</dbReference>
<keyword evidence="1" id="KW-0472">Membrane</keyword>
<dbReference type="EMBL" id="BOOK01000074">
    <property type="protein sequence ID" value="GII05678.1"/>
    <property type="molecule type" value="Genomic_DNA"/>
</dbReference>
<dbReference type="Proteomes" id="UP000634476">
    <property type="component" value="Unassembled WGS sequence"/>
</dbReference>
<keyword evidence="1" id="KW-1133">Transmembrane helix</keyword>
<dbReference type="AlphaFoldDB" id="A0A8J3WY90"/>
<evidence type="ECO:0000313" key="3">
    <source>
        <dbReference type="EMBL" id="GII05678.1"/>
    </source>
</evidence>
<comment type="caution">
    <text evidence="3">The sequence shown here is derived from an EMBL/GenBank/DDBJ whole genome shotgun (WGS) entry which is preliminary data.</text>
</comment>
<dbReference type="RefSeq" id="WP_203879880.1">
    <property type="nucleotide sequence ID" value="NZ_BOOK01000074.1"/>
</dbReference>
<dbReference type="Pfam" id="PF16927">
    <property type="entry name" value="HisKA_7TM"/>
    <property type="match status" value="1"/>
</dbReference>